<dbReference type="SUPFAM" id="SSF81653">
    <property type="entry name" value="Calcium ATPase, transduction domain A"/>
    <property type="match status" value="1"/>
</dbReference>
<evidence type="ECO:0000256" key="8">
    <source>
        <dbReference type="ARBA" id="ARBA00049338"/>
    </source>
</evidence>
<evidence type="ECO:0000313" key="12">
    <source>
        <dbReference type="Proteomes" id="UP000460412"/>
    </source>
</evidence>
<keyword evidence="9" id="KW-0547">Nucleotide-binding</keyword>
<accession>A0A7X3SL13</accession>
<protein>
    <recommendedName>
        <fullName evidence="7">Cd(2+)-exporting ATPase</fullName>
        <ecNumber evidence="7">7.2.2.21</ecNumber>
    </recommendedName>
</protein>
<evidence type="ECO:0000256" key="3">
    <source>
        <dbReference type="ARBA" id="ARBA00022539"/>
    </source>
</evidence>
<dbReference type="EC" id="7.2.2.21" evidence="7"/>
<feature type="transmembrane region" description="Helical" evidence="9">
    <location>
        <begin position="265"/>
        <end position="290"/>
    </location>
</feature>
<feature type="transmembrane region" description="Helical" evidence="9">
    <location>
        <begin position="9"/>
        <end position="31"/>
    </location>
</feature>
<comment type="similarity">
    <text evidence="2 9">Belongs to the cation transport ATPase (P-type) (TC 3.A.3) family. Type IB subfamily.</text>
</comment>
<organism evidence="11 12">
    <name type="scientific">Sporofaciens musculi</name>
    <dbReference type="NCBI Taxonomy" id="2681861"/>
    <lineage>
        <taxon>Bacteria</taxon>
        <taxon>Bacillati</taxon>
        <taxon>Bacillota</taxon>
        <taxon>Clostridia</taxon>
        <taxon>Lachnospirales</taxon>
        <taxon>Lachnospiraceae</taxon>
        <taxon>Sporofaciens</taxon>
    </lineage>
</organism>
<dbReference type="InterPro" id="IPR023299">
    <property type="entry name" value="ATPase_P-typ_cyto_dom_N"/>
</dbReference>
<dbReference type="Gene3D" id="3.40.1110.10">
    <property type="entry name" value="Calcium-transporting ATPase, cytoplasmic domain N"/>
    <property type="match status" value="1"/>
</dbReference>
<keyword evidence="9" id="KW-0067">ATP-binding</keyword>
<reference evidence="11 12" key="1">
    <citation type="submission" date="2019-12" db="EMBL/GenBank/DDBJ databases">
        <title>Sporaefaciens musculi gen. nov., sp. nov., a novel bacterium isolated from the caecum of an obese mouse.</title>
        <authorList>
            <person name="Rasmussen T.S."/>
            <person name="Streidl T."/>
            <person name="Hitch T.C.A."/>
            <person name="Wortmann E."/>
            <person name="Deptula P."/>
            <person name="Hansen M."/>
            <person name="Nielsen D.S."/>
            <person name="Clavel T."/>
            <person name="Vogensen F.K."/>
        </authorList>
    </citation>
    <scope>NUCLEOTIDE SEQUENCE [LARGE SCALE GENOMIC DNA]</scope>
    <source>
        <strain evidence="11 12">WCA-9-b2</strain>
    </source>
</reference>
<comment type="caution">
    <text evidence="11">The sequence shown here is derived from an EMBL/GenBank/DDBJ whole genome shotgun (WGS) entry which is preliminary data.</text>
</comment>
<keyword evidence="5 9" id="KW-1133">Transmembrane helix</keyword>
<dbReference type="InterPro" id="IPR023298">
    <property type="entry name" value="ATPase_P-typ_TM_dom_sf"/>
</dbReference>
<feature type="transmembrane region" description="Helical" evidence="9">
    <location>
        <begin position="237"/>
        <end position="259"/>
    </location>
</feature>
<dbReference type="PRINTS" id="PR00119">
    <property type="entry name" value="CATATPASE"/>
</dbReference>
<keyword evidence="11" id="KW-0378">Hydrolase</keyword>
<dbReference type="InterPro" id="IPR027256">
    <property type="entry name" value="P-typ_ATPase_IB"/>
</dbReference>
<dbReference type="InterPro" id="IPR008250">
    <property type="entry name" value="ATPase_P-typ_transduc_dom_A_sf"/>
</dbReference>
<dbReference type="GO" id="GO:0005524">
    <property type="term" value="F:ATP binding"/>
    <property type="evidence" value="ECO:0007669"/>
    <property type="project" value="UniProtKB-UniRule"/>
</dbReference>
<dbReference type="InterPro" id="IPR018303">
    <property type="entry name" value="ATPase_P-typ_P_site"/>
</dbReference>
<evidence type="ECO:0000256" key="7">
    <source>
        <dbReference type="ARBA" id="ARBA00039103"/>
    </source>
</evidence>
<feature type="domain" description="P-type ATPase A" evidence="10">
    <location>
        <begin position="119"/>
        <end position="218"/>
    </location>
</feature>
<dbReference type="Gene3D" id="2.70.150.10">
    <property type="entry name" value="Calcium-transporting ATPase, cytoplasmic transduction domain A"/>
    <property type="match status" value="1"/>
</dbReference>
<dbReference type="GO" id="GO:0008551">
    <property type="term" value="F:P-type cadmium transporter activity"/>
    <property type="evidence" value="ECO:0007669"/>
    <property type="project" value="UniProtKB-EC"/>
</dbReference>
<keyword evidence="4 9" id="KW-0812">Transmembrane</keyword>
<dbReference type="NCBIfam" id="TIGR01494">
    <property type="entry name" value="ATPase_P-type"/>
    <property type="match status" value="1"/>
</dbReference>
<keyword evidence="3" id="KW-0104">Cadmium</keyword>
<dbReference type="SUPFAM" id="SSF81665">
    <property type="entry name" value="Calcium ATPase, transmembrane domain M"/>
    <property type="match status" value="1"/>
</dbReference>
<dbReference type="NCBIfam" id="TIGR01525">
    <property type="entry name" value="ATPase-IB_hvy"/>
    <property type="match status" value="1"/>
</dbReference>
<dbReference type="Gene3D" id="3.40.50.1000">
    <property type="entry name" value="HAD superfamily/HAD-like"/>
    <property type="match status" value="1"/>
</dbReference>
<evidence type="ECO:0000259" key="10">
    <source>
        <dbReference type="Pfam" id="PF00122"/>
    </source>
</evidence>
<dbReference type="NCBIfam" id="TIGR01512">
    <property type="entry name" value="ATPase-IB2_Cd"/>
    <property type="match status" value="1"/>
</dbReference>
<evidence type="ECO:0000256" key="5">
    <source>
        <dbReference type="ARBA" id="ARBA00022989"/>
    </source>
</evidence>
<feature type="transmembrane region" description="Helical" evidence="9">
    <location>
        <begin position="598"/>
        <end position="616"/>
    </location>
</feature>
<dbReference type="InterPro" id="IPR001757">
    <property type="entry name" value="P_typ_ATPase"/>
</dbReference>
<dbReference type="EMBL" id="WUQX01000001">
    <property type="protein sequence ID" value="MXP78057.1"/>
    <property type="molecule type" value="Genomic_DNA"/>
</dbReference>
<evidence type="ECO:0000256" key="6">
    <source>
        <dbReference type="ARBA" id="ARBA00023136"/>
    </source>
</evidence>
<dbReference type="Pfam" id="PF00702">
    <property type="entry name" value="Hydrolase"/>
    <property type="match status" value="1"/>
</dbReference>
<name>A0A7X3SL13_9FIRM</name>
<gene>
    <name evidence="11" type="primary">cadA</name>
    <name evidence="11" type="ORF">GN277_22685</name>
</gene>
<evidence type="ECO:0000256" key="1">
    <source>
        <dbReference type="ARBA" id="ARBA00004141"/>
    </source>
</evidence>
<evidence type="ECO:0000256" key="2">
    <source>
        <dbReference type="ARBA" id="ARBA00006024"/>
    </source>
</evidence>
<sequence>MSKQFRVKCIIYIAGIAVYGGAIAVSMRYTLDNSVKFIWFLAAYLIIGFETFGRLVENLMQKKLMTEYTLIVLATVGAIGTRRYTEGVFVMALFGLGMLFDSYTAANTKRTIQELINIRPEYATRLVRGREFKVDPSTLKPGHAIIIKPGERVPADAMVTYGISDVDTKALTGESLPQSVGTGDRIYSGYINLSAAIEAMVMGSYEDSAVTRIMKMVEDAQDQKAESENFVGAFSRFYTPVMLLCALAIMAYPSLTFSYGNWDAWIYRGLIFLVVACPCGLILSISLAFLGGIASAARQGIVVKGRNHLEDLAKADTFIFDKTGTLTEGVFRVKDVRAFHMTREELLGIAAHVESYSNHPIAQSLLLEYRRQVDKRRVCRMREMPGYGVTAIFDGERVFVGNKKLMDWQGILCTEVEQSGTVLYVAIGEHYAGYIVIEDSIKEDTKDTFGYLREKCNAVLVMLTGDTQSGSIPVARELEMDYAYVNLMPEDKLELVEDFLSIQDCSERLVCVGDGINDAPILARADVGIAMGAMGSEAAIEAADVILLEDDLRRIVDAIKIAKETLKVVERNVTFALFIKALVLVLSVMGYFSMSQAITAEVGVMFMALLNSAWISKYTV</sequence>
<dbReference type="RefSeq" id="WP_159754106.1">
    <property type="nucleotide sequence ID" value="NZ_WUQX01000001.1"/>
</dbReference>
<evidence type="ECO:0000256" key="9">
    <source>
        <dbReference type="RuleBase" id="RU362081"/>
    </source>
</evidence>
<keyword evidence="9" id="KW-1003">Cell membrane</keyword>
<keyword evidence="6 9" id="KW-0472">Membrane</keyword>
<dbReference type="Proteomes" id="UP000460412">
    <property type="component" value="Unassembled WGS sequence"/>
</dbReference>
<dbReference type="GO" id="GO:0046872">
    <property type="term" value="F:metal ion binding"/>
    <property type="evidence" value="ECO:0007669"/>
    <property type="project" value="UniProtKB-KW"/>
</dbReference>
<keyword evidence="9" id="KW-0479">Metal-binding</keyword>
<feature type="transmembrane region" description="Helical" evidence="9">
    <location>
        <begin position="37"/>
        <end position="57"/>
    </location>
</feature>
<comment type="subcellular location">
    <subcellularLocation>
        <location evidence="9">Cell membrane</location>
    </subcellularLocation>
    <subcellularLocation>
        <location evidence="1">Membrane</location>
        <topology evidence="1">Multi-pass membrane protein</topology>
    </subcellularLocation>
</comment>
<feature type="transmembrane region" description="Helical" evidence="9">
    <location>
        <begin position="573"/>
        <end position="592"/>
    </location>
</feature>
<keyword evidence="12" id="KW-1185">Reference proteome</keyword>
<dbReference type="InterPro" id="IPR059000">
    <property type="entry name" value="ATPase_P-type_domA"/>
</dbReference>
<dbReference type="PROSITE" id="PS00154">
    <property type="entry name" value="ATPASE_E1_E2"/>
    <property type="match status" value="1"/>
</dbReference>
<dbReference type="InterPro" id="IPR051014">
    <property type="entry name" value="Cation_Transport_ATPase_IB"/>
</dbReference>
<dbReference type="Pfam" id="PF00122">
    <property type="entry name" value="E1-E2_ATPase"/>
    <property type="match status" value="1"/>
</dbReference>
<dbReference type="InterPro" id="IPR023214">
    <property type="entry name" value="HAD_sf"/>
</dbReference>
<proteinExistence type="inferred from homology"/>
<dbReference type="SUPFAM" id="SSF56784">
    <property type="entry name" value="HAD-like"/>
    <property type="match status" value="1"/>
</dbReference>
<dbReference type="PANTHER" id="PTHR48085:SF5">
    <property type="entry name" value="CADMIUM_ZINC-TRANSPORTING ATPASE HMA4-RELATED"/>
    <property type="match status" value="1"/>
</dbReference>
<evidence type="ECO:0000256" key="4">
    <source>
        <dbReference type="ARBA" id="ARBA00022692"/>
    </source>
</evidence>
<dbReference type="GO" id="GO:0016887">
    <property type="term" value="F:ATP hydrolysis activity"/>
    <property type="evidence" value="ECO:0007669"/>
    <property type="project" value="InterPro"/>
</dbReference>
<dbReference type="GO" id="GO:0005886">
    <property type="term" value="C:plasma membrane"/>
    <property type="evidence" value="ECO:0007669"/>
    <property type="project" value="UniProtKB-SubCell"/>
</dbReference>
<dbReference type="InterPro" id="IPR036412">
    <property type="entry name" value="HAD-like_sf"/>
</dbReference>
<dbReference type="PANTHER" id="PTHR48085">
    <property type="entry name" value="CADMIUM/ZINC-TRANSPORTING ATPASE HMA2-RELATED"/>
    <property type="match status" value="1"/>
</dbReference>
<evidence type="ECO:0000313" key="11">
    <source>
        <dbReference type="EMBL" id="MXP78057.1"/>
    </source>
</evidence>
<comment type="catalytic activity">
    <reaction evidence="8">
        <text>Cd(2+)(in) + ATP + H2O = Cd(2+)(out) + ADP + phosphate + H(+)</text>
        <dbReference type="Rhea" id="RHEA:12132"/>
        <dbReference type="ChEBI" id="CHEBI:15377"/>
        <dbReference type="ChEBI" id="CHEBI:15378"/>
        <dbReference type="ChEBI" id="CHEBI:30616"/>
        <dbReference type="ChEBI" id="CHEBI:43474"/>
        <dbReference type="ChEBI" id="CHEBI:48775"/>
        <dbReference type="ChEBI" id="CHEBI:456216"/>
        <dbReference type="EC" id="7.2.2.21"/>
    </reaction>
</comment>
<dbReference type="AlphaFoldDB" id="A0A7X3SL13"/>